<reference evidence="2 3" key="1">
    <citation type="submission" date="2024-08" db="EMBL/GenBank/DDBJ databases">
        <authorList>
            <person name="Cucini C."/>
            <person name="Frati F."/>
        </authorList>
    </citation>
    <scope>NUCLEOTIDE SEQUENCE [LARGE SCALE GENOMIC DNA]</scope>
</reference>
<feature type="region of interest" description="Disordered" evidence="1">
    <location>
        <begin position="180"/>
        <end position="200"/>
    </location>
</feature>
<keyword evidence="3" id="KW-1185">Reference proteome</keyword>
<evidence type="ECO:0000313" key="2">
    <source>
        <dbReference type="EMBL" id="CAL8075364.1"/>
    </source>
</evidence>
<accession>A0ABP1PVL5</accession>
<proteinExistence type="predicted"/>
<gene>
    <name evidence="2" type="ORF">ODALV1_LOCUS3150</name>
</gene>
<evidence type="ECO:0000313" key="3">
    <source>
        <dbReference type="Proteomes" id="UP001642540"/>
    </source>
</evidence>
<dbReference type="EMBL" id="CAXLJM020000008">
    <property type="protein sequence ID" value="CAL8075364.1"/>
    <property type="molecule type" value="Genomic_DNA"/>
</dbReference>
<evidence type="ECO:0000256" key="1">
    <source>
        <dbReference type="SAM" id="MobiDB-lite"/>
    </source>
</evidence>
<comment type="caution">
    <text evidence="2">The sequence shown here is derived from an EMBL/GenBank/DDBJ whole genome shotgun (WGS) entry which is preliminary data.</text>
</comment>
<organism evidence="2 3">
    <name type="scientific">Orchesella dallaii</name>
    <dbReference type="NCBI Taxonomy" id="48710"/>
    <lineage>
        <taxon>Eukaryota</taxon>
        <taxon>Metazoa</taxon>
        <taxon>Ecdysozoa</taxon>
        <taxon>Arthropoda</taxon>
        <taxon>Hexapoda</taxon>
        <taxon>Collembola</taxon>
        <taxon>Entomobryomorpha</taxon>
        <taxon>Entomobryoidea</taxon>
        <taxon>Orchesellidae</taxon>
        <taxon>Orchesellinae</taxon>
        <taxon>Orchesella</taxon>
    </lineage>
</organism>
<feature type="compositionally biased region" description="Basic and acidic residues" evidence="1">
    <location>
        <begin position="188"/>
        <end position="200"/>
    </location>
</feature>
<protein>
    <submittedName>
        <fullName evidence="2">Uncharacterized protein</fullName>
    </submittedName>
</protein>
<feature type="region of interest" description="Disordered" evidence="1">
    <location>
        <begin position="54"/>
        <end position="93"/>
    </location>
</feature>
<feature type="compositionally biased region" description="Polar residues" evidence="1">
    <location>
        <begin position="84"/>
        <end position="93"/>
    </location>
</feature>
<sequence length="384" mass="44222">MPQYIPNCIEAFVRAAPPAHQNHHKIYQESGNVLALVKPNVNSQRETPPVIISRHRQPSPLSSFFESPPPPPQLPSSIQKPQPNSYGFSSSSTWKNQGTELVIQPHNNRVQQQFTFGRTQQPFHCPSFQESQPQHYPSHQPAHELVYPHVTNSNPGRGIQPRQNQAPEFGNERQKFIEQQCSSSRRFQKTEEKAERNDRELERTTFQAVADQTESVFLGTQANDLLDLRTANNDTSLNIPSTNDAVQRFLEELVELRTNPLSADEYLEMVDLVNGELVPFHATGHQSSLRRRNIHRSERLKRFYMRVHLKRFTQKLNALEFRSILYYELKHRFGSQKRKLEGIDSEEFRVYFVGVIDEQSLKTKAASAIFAKVGKPFVVRSNVE</sequence>
<dbReference type="Proteomes" id="UP001642540">
    <property type="component" value="Unassembled WGS sequence"/>
</dbReference>
<name>A0ABP1PVL5_9HEXA</name>